<organism evidence="2 3">
    <name type="scientific">Haliangium ochraceum (strain DSM 14365 / JCM 11303 / SMP-2)</name>
    <dbReference type="NCBI Taxonomy" id="502025"/>
    <lineage>
        <taxon>Bacteria</taxon>
        <taxon>Pseudomonadati</taxon>
        <taxon>Myxococcota</taxon>
        <taxon>Polyangia</taxon>
        <taxon>Haliangiales</taxon>
        <taxon>Kofleriaceae</taxon>
        <taxon>Haliangium</taxon>
    </lineage>
</organism>
<evidence type="ECO:0000313" key="3">
    <source>
        <dbReference type="Proteomes" id="UP000001880"/>
    </source>
</evidence>
<keyword evidence="3" id="KW-1185">Reference proteome</keyword>
<dbReference type="AlphaFoldDB" id="D0LN16"/>
<dbReference type="EMBL" id="CP001804">
    <property type="protein sequence ID" value="ACY13387.1"/>
    <property type="molecule type" value="Genomic_DNA"/>
</dbReference>
<dbReference type="STRING" id="502025.Hoch_0771"/>
<gene>
    <name evidence="2" type="ordered locus">Hoch_0771</name>
</gene>
<protein>
    <submittedName>
        <fullName evidence="2">Putative bacteriophage related protein</fullName>
    </submittedName>
</protein>
<dbReference type="Pfam" id="PF11149">
    <property type="entry name" value="DUF2924"/>
    <property type="match status" value="1"/>
</dbReference>
<feature type="compositionally biased region" description="Basic residues" evidence="1">
    <location>
        <begin position="105"/>
        <end position="115"/>
    </location>
</feature>
<feature type="region of interest" description="Disordered" evidence="1">
    <location>
        <begin position="86"/>
        <end position="124"/>
    </location>
</feature>
<evidence type="ECO:0000313" key="2">
    <source>
        <dbReference type="EMBL" id="ACY13387.1"/>
    </source>
</evidence>
<dbReference type="Proteomes" id="UP000001880">
    <property type="component" value="Chromosome"/>
</dbReference>
<dbReference type="InterPro" id="IPR021322">
    <property type="entry name" value="DUF2924"/>
</dbReference>
<reference evidence="2 3" key="1">
    <citation type="journal article" date="2010" name="Stand. Genomic Sci.">
        <title>Complete genome sequence of Haliangium ochraceum type strain (SMP-2).</title>
        <authorList>
            <consortium name="US DOE Joint Genome Institute (JGI-PGF)"/>
            <person name="Ivanova N."/>
            <person name="Daum C."/>
            <person name="Lang E."/>
            <person name="Abt B."/>
            <person name="Kopitz M."/>
            <person name="Saunders E."/>
            <person name="Lapidus A."/>
            <person name="Lucas S."/>
            <person name="Glavina Del Rio T."/>
            <person name="Nolan M."/>
            <person name="Tice H."/>
            <person name="Copeland A."/>
            <person name="Cheng J.F."/>
            <person name="Chen F."/>
            <person name="Bruce D."/>
            <person name="Goodwin L."/>
            <person name="Pitluck S."/>
            <person name="Mavromatis K."/>
            <person name="Pati A."/>
            <person name="Mikhailova N."/>
            <person name="Chen A."/>
            <person name="Palaniappan K."/>
            <person name="Land M."/>
            <person name="Hauser L."/>
            <person name="Chang Y.J."/>
            <person name="Jeffries C.D."/>
            <person name="Detter J.C."/>
            <person name="Brettin T."/>
            <person name="Rohde M."/>
            <person name="Goker M."/>
            <person name="Bristow J."/>
            <person name="Markowitz V."/>
            <person name="Eisen J.A."/>
            <person name="Hugenholtz P."/>
            <person name="Kyrpides N.C."/>
            <person name="Klenk H.P."/>
        </authorList>
    </citation>
    <scope>NUCLEOTIDE SEQUENCE [LARGE SCALE GENOMIC DNA]</scope>
    <source>
        <strain evidence="3">DSM 14365 / CIP 107738 / JCM 11303 / AJ 13395 / SMP-2</strain>
    </source>
</reference>
<dbReference type="OrthoDB" id="284135at2"/>
<accession>D0LN16</accession>
<sequence>MNATKKRTPADTDVVQMADKLAALTVMTVGELCARYREVFGEPTRSRNKWYLQRKIAWGLQEQAGGGLSERTQERIDELADTVPSRWRHKLPELAELAPPPPPPPKKRKSKRKRDPRLPAPGTVLSRVFDGERHDVTVHRDDFAYDGRRFDNLSQVARVITGTRWNGFLFFGLQTRGASKARKAQ</sequence>
<dbReference type="HOGENOM" id="CLU_124387_1_0_7"/>
<name>D0LN16_HALO1</name>
<proteinExistence type="predicted"/>
<evidence type="ECO:0000256" key="1">
    <source>
        <dbReference type="SAM" id="MobiDB-lite"/>
    </source>
</evidence>
<dbReference type="eggNOG" id="COG3547">
    <property type="taxonomic scope" value="Bacteria"/>
</dbReference>
<dbReference type="RefSeq" id="WP_012826010.1">
    <property type="nucleotide sequence ID" value="NC_013440.1"/>
</dbReference>
<dbReference type="KEGG" id="hoh:Hoch_0771"/>